<dbReference type="Proteomes" id="UP000712673">
    <property type="component" value="Unassembled WGS sequence"/>
</dbReference>
<dbReference type="AlphaFoldDB" id="A0A938B521"/>
<dbReference type="InterPro" id="IPR029787">
    <property type="entry name" value="Nucleotide_cyclase"/>
</dbReference>
<sequence>MDSRVGVVVFFDLVGYSRSDIPAQQQLGQGFMQALRAMLIELYPGMTPQRSADCPYLILPTGDGAAIVLWQAAPTHPRVELTGIWLGGRMLTWAQQQRPAIGIRCGLNAGLLEFVDDPYGDRNVCGMAINDAQRIMDAAQEGQ</sequence>
<comment type="caution">
    <text evidence="1">The sequence shown here is derived from an EMBL/GenBank/DDBJ whole genome shotgun (WGS) entry which is preliminary data.</text>
</comment>
<protein>
    <recommendedName>
        <fullName evidence="3">Guanylate cyclase domain-containing protein</fullName>
    </recommendedName>
</protein>
<name>A0A938B521_UNCTE</name>
<proteinExistence type="predicted"/>
<evidence type="ECO:0000313" key="1">
    <source>
        <dbReference type="EMBL" id="MBM3226709.1"/>
    </source>
</evidence>
<dbReference type="SUPFAM" id="SSF55073">
    <property type="entry name" value="Nucleotide cyclase"/>
    <property type="match status" value="1"/>
</dbReference>
<accession>A0A938B521</accession>
<organism evidence="1 2">
    <name type="scientific">Tectimicrobiota bacterium</name>
    <dbReference type="NCBI Taxonomy" id="2528274"/>
    <lineage>
        <taxon>Bacteria</taxon>
        <taxon>Pseudomonadati</taxon>
        <taxon>Nitrospinota/Tectimicrobiota group</taxon>
        <taxon>Candidatus Tectimicrobiota</taxon>
    </lineage>
</organism>
<evidence type="ECO:0000313" key="2">
    <source>
        <dbReference type="Proteomes" id="UP000712673"/>
    </source>
</evidence>
<evidence type="ECO:0008006" key="3">
    <source>
        <dbReference type="Google" id="ProtNLM"/>
    </source>
</evidence>
<dbReference type="Gene3D" id="3.30.70.1230">
    <property type="entry name" value="Nucleotide cyclase"/>
    <property type="match status" value="1"/>
</dbReference>
<dbReference type="EMBL" id="VGLS01001019">
    <property type="protein sequence ID" value="MBM3226709.1"/>
    <property type="molecule type" value="Genomic_DNA"/>
</dbReference>
<reference evidence="1" key="1">
    <citation type="submission" date="2019-03" db="EMBL/GenBank/DDBJ databases">
        <title>Lake Tanganyika Metagenome-Assembled Genomes (MAGs).</title>
        <authorList>
            <person name="Tran P."/>
        </authorList>
    </citation>
    <scope>NUCLEOTIDE SEQUENCE</scope>
    <source>
        <strain evidence="1">K_DeepCast_65m_m2_066</strain>
    </source>
</reference>
<feature type="non-terminal residue" evidence="1">
    <location>
        <position position="143"/>
    </location>
</feature>
<gene>
    <name evidence="1" type="ORF">FJZ47_23340</name>
</gene>